<dbReference type="AlphaFoldDB" id="A0AAW1UBP9"/>
<comment type="caution">
    <text evidence="1">The sequence shown here is derived from an EMBL/GenBank/DDBJ whole genome shotgun (WGS) entry which is preliminary data.</text>
</comment>
<accession>A0AAW1UBP9</accession>
<organism evidence="1 2">
    <name type="scientific">Henosepilachna vigintioctopunctata</name>
    <dbReference type="NCBI Taxonomy" id="420089"/>
    <lineage>
        <taxon>Eukaryota</taxon>
        <taxon>Metazoa</taxon>
        <taxon>Ecdysozoa</taxon>
        <taxon>Arthropoda</taxon>
        <taxon>Hexapoda</taxon>
        <taxon>Insecta</taxon>
        <taxon>Pterygota</taxon>
        <taxon>Neoptera</taxon>
        <taxon>Endopterygota</taxon>
        <taxon>Coleoptera</taxon>
        <taxon>Polyphaga</taxon>
        <taxon>Cucujiformia</taxon>
        <taxon>Coccinelloidea</taxon>
        <taxon>Coccinellidae</taxon>
        <taxon>Epilachninae</taxon>
        <taxon>Epilachnini</taxon>
        <taxon>Henosepilachna</taxon>
    </lineage>
</organism>
<name>A0AAW1UBP9_9CUCU</name>
<reference evidence="1 2" key="1">
    <citation type="submission" date="2023-03" db="EMBL/GenBank/DDBJ databases">
        <title>Genome insight into feeding habits of ladybird beetles.</title>
        <authorList>
            <person name="Li H.-S."/>
            <person name="Huang Y.-H."/>
            <person name="Pang H."/>
        </authorList>
    </citation>
    <scope>NUCLEOTIDE SEQUENCE [LARGE SCALE GENOMIC DNA]</scope>
    <source>
        <strain evidence="1">SYSU_2023b</strain>
        <tissue evidence="1">Whole body</tissue>
    </source>
</reference>
<dbReference type="Proteomes" id="UP001431783">
    <property type="component" value="Unassembled WGS sequence"/>
</dbReference>
<dbReference type="EMBL" id="JARQZJ010000049">
    <property type="protein sequence ID" value="KAK9878548.1"/>
    <property type="molecule type" value="Genomic_DNA"/>
</dbReference>
<sequence length="107" mass="12262">MPRNRMKPLGTRNNANYSPETLEECLEANKSGELTLRSTETVGRIPRKVGRGKTFSDEEENAFEQHLIALSNYGFPVVETDFRYVVKCYVDKKGVHIDKFKTKPPKL</sequence>
<keyword evidence="2" id="KW-1185">Reference proteome</keyword>
<evidence type="ECO:0000313" key="1">
    <source>
        <dbReference type="EMBL" id="KAK9878548.1"/>
    </source>
</evidence>
<proteinExistence type="predicted"/>
<gene>
    <name evidence="1" type="ORF">WA026_022445</name>
</gene>
<evidence type="ECO:0000313" key="2">
    <source>
        <dbReference type="Proteomes" id="UP001431783"/>
    </source>
</evidence>
<protein>
    <submittedName>
        <fullName evidence="1">Uncharacterized protein</fullName>
    </submittedName>
</protein>